<protein>
    <recommendedName>
        <fullName evidence="8 9">Small ribosomal subunit protein uS3c</fullName>
    </recommendedName>
</protein>
<reference evidence="13" key="1">
    <citation type="journal article" date="2020" name="Mitochondrial DNA Part B Resour">
        <title>The complete chloroplast genome sequence of Monotropa uniflora (Ericaceae).</title>
        <authorList>
            <person name="Liu X."/>
            <person name="Liao X."/>
            <person name="Chen D."/>
            <person name="Zheng Y."/>
            <person name="Yu X."/>
            <person name="Xu X."/>
            <person name="Liu Z."/>
            <person name="Lan S."/>
        </authorList>
    </citation>
    <scope>NUCLEOTIDE SEQUENCE</scope>
</reference>
<keyword evidence="7 9" id="KW-0687">Ribonucleoprotein</keyword>
<dbReference type="Gene3D" id="3.30.300.20">
    <property type="match status" value="1"/>
</dbReference>
<dbReference type="Gene3D" id="3.30.1140.32">
    <property type="entry name" value="Ribosomal protein S3, C-terminal domain"/>
    <property type="match status" value="1"/>
</dbReference>
<keyword evidence="6 9" id="KW-0689">Ribosomal protein</keyword>
<dbReference type="Pfam" id="PF00189">
    <property type="entry name" value="Ribosomal_S3_C"/>
    <property type="match status" value="1"/>
</dbReference>
<dbReference type="InterPro" id="IPR036419">
    <property type="entry name" value="Ribosomal_S3_C_sf"/>
</dbReference>
<comment type="similarity">
    <text evidence="2 9 10">Belongs to the universal ribosomal protein uS3 family.</text>
</comment>
<dbReference type="NCBIfam" id="TIGR01009">
    <property type="entry name" value="rpsC_bact"/>
    <property type="match status" value="1"/>
</dbReference>
<comment type="subunit">
    <text evidence="3 9 11">Part of the 30S ribosomal subunit.</text>
</comment>
<evidence type="ECO:0000256" key="8">
    <source>
        <dbReference type="ARBA" id="ARBA00035154"/>
    </source>
</evidence>
<evidence type="ECO:0000256" key="9">
    <source>
        <dbReference type="HAMAP-Rule" id="MF_01309"/>
    </source>
</evidence>
<evidence type="ECO:0000256" key="4">
    <source>
        <dbReference type="ARBA" id="ARBA00022528"/>
    </source>
</evidence>
<dbReference type="EMBL" id="MT491729">
    <property type="protein sequence ID" value="QRW36796.1"/>
    <property type="molecule type" value="Genomic_DNA"/>
</dbReference>
<dbReference type="PANTHER" id="PTHR11760">
    <property type="entry name" value="30S/40S RIBOSOMAL PROTEIN S3"/>
    <property type="match status" value="1"/>
</dbReference>
<dbReference type="GO" id="GO:0006412">
    <property type="term" value="P:translation"/>
    <property type="evidence" value="ECO:0007669"/>
    <property type="project" value="UniProtKB-UniRule"/>
</dbReference>
<dbReference type="PANTHER" id="PTHR11760:SF42">
    <property type="entry name" value="SMALL RIBOSOMAL SUBUNIT PROTEIN US3C"/>
    <property type="match status" value="1"/>
</dbReference>
<dbReference type="GO" id="GO:0022627">
    <property type="term" value="C:cytosolic small ribosomal subunit"/>
    <property type="evidence" value="ECO:0007669"/>
    <property type="project" value="TreeGrafter"/>
</dbReference>
<dbReference type="InterPro" id="IPR057258">
    <property type="entry name" value="Ribosomal_uS3"/>
</dbReference>
<feature type="domain" description="Small ribosomal subunit protein uS3 C-terminal" evidence="12">
    <location>
        <begin position="136"/>
        <end position="218"/>
    </location>
</feature>
<evidence type="ECO:0000256" key="3">
    <source>
        <dbReference type="ARBA" id="ARBA00011458"/>
    </source>
</evidence>
<dbReference type="PROSITE" id="PS00548">
    <property type="entry name" value="RIBOSOMAL_S3"/>
    <property type="match status" value="1"/>
</dbReference>
<dbReference type="SUPFAM" id="SSF54821">
    <property type="entry name" value="Ribosomal protein S3 C-terminal domain"/>
    <property type="match status" value="1"/>
</dbReference>
<dbReference type="InterPro" id="IPR009019">
    <property type="entry name" value="KH_sf_prok-type"/>
</dbReference>
<dbReference type="AlphaFoldDB" id="A0A894K6G2"/>
<comment type="subcellular location">
    <subcellularLocation>
        <location evidence="1 9 11">Plastid</location>
        <location evidence="1 9 11">Chloroplast</location>
    </subcellularLocation>
</comment>
<dbReference type="GO" id="GO:0003735">
    <property type="term" value="F:structural constituent of ribosome"/>
    <property type="evidence" value="ECO:0007669"/>
    <property type="project" value="InterPro"/>
</dbReference>
<organism evidence="13">
    <name type="scientific">Monotropa uniflora</name>
    <name type="common">Indian pipe</name>
    <name type="synonym">Monotropa brittonii</name>
    <dbReference type="NCBI Taxonomy" id="50148"/>
    <lineage>
        <taxon>Eukaryota</taxon>
        <taxon>Viridiplantae</taxon>
        <taxon>Streptophyta</taxon>
        <taxon>Embryophyta</taxon>
        <taxon>Tracheophyta</taxon>
        <taxon>Spermatophyta</taxon>
        <taxon>Magnoliopsida</taxon>
        <taxon>eudicotyledons</taxon>
        <taxon>Gunneridae</taxon>
        <taxon>Pentapetalae</taxon>
        <taxon>asterids</taxon>
        <taxon>Ericales</taxon>
        <taxon>Ericaceae</taxon>
        <taxon>Pyroloideae</taxon>
        <taxon>Monotropeae</taxon>
        <taxon>Monotropa</taxon>
    </lineage>
</organism>
<geneLocation type="chloroplast" evidence="13"/>
<proteinExistence type="inferred from homology"/>
<sequence>MGQKVNPLGFRLGKTQDHYSLWFANPKNYSENIKEDKNIRNFIKSYVQKNKNNKVTNKIKNYFSLSGITHIKIKKKIDLIEIKIYIGFKNLVKESLLKELYINLQKELIYINRKINIITILITKPYINPLILAQYVADQLKSRVPFRKTMKKAIEKIKKTNTKGIQIQIAGRLDGNDIARVACIRKGSIPLQTIRYKINYCFYPVQTRYGLLGIKIWIFLDKKK</sequence>
<dbReference type="GO" id="GO:0009507">
    <property type="term" value="C:chloroplast"/>
    <property type="evidence" value="ECO:0007669"/>
    <property type="project" value="UniProtKB-SubCell"/>
</dbReference>
<evidence type="ECO:0000256" key="10">
    <source>
        <dbReference type="RuleBase" id="RU003624"/>
    </source>
</evidence>
<dbReference type="HAMAP" id="MF_01309_B">
    <property type="entry name" value="Ribosomal_uS3_B"/>
    <property type="match status" value="1"/>
</dbReference>
<dbReference type="InterPro" id="IPR015946">
    <property type="entry name" value="KH_dom-like_a/b"/>
</dbReference>
<name>A0A894K6G2_MONUN</name>
<evidence type="ECO:0000256" key="1">
    <source>
        <dbReference type="ARBA" id="ARBA00004229"/>
    </source>
</evidence>
<dbReference type="SUPFAM" id="SSF54814">
    <property type="entry name" value="Prokaryotic type KH domain (KH-domain type II)"/>
    <property type="match status" value="1"/>
</dbReference>
<evidence type="ECO:0000256" key="2">
    <source>
        <dbReference type="ARBA" id="ARBA00010761"/>
    </source>
</evidence>
<dbReference type="InterPro" id="IPR001351">
    <property type="entry name" value="Ribosomal_uS3_C"/>
</dbReference>
<keyword evidence="4 11" id="KW-0150">Chloroplast</keyword>
<dbReference type="InterPro" id="IPR018280">
    <property type="entry name" value="Ribosomal_uS3_CS"/>
</dbReference>
<evidence type="ECO:0000256" key="7">
    <source>
        <dbReference type="ARBA" id="ARBA00023274"/>
    </source>
</evidence>
<dbReference type="GO" id="GO:0003723">
    <property type="term" value="F:RNA binding"/>
    <property type="evidence" value="ECO:0007669"/>
    <property type="project" value="InterPro"/>
</dbReference>
<dbReference type="InterPro" id="IPR005704">
    <property type="entry name" value="Ribosomal_uS3_bac-typ"/>
</dbReference>
<evidence type="ECO:0000256" key="11">
    <source>
        <dbReference type="RuleBase" id="RU003626"/>
    </source>
</evidence>
<keyword evidence="5 11" id="KW-0934">Plastid</keyword>
<evidence type="ECO:0000313" key="13">
    <source>
        <dbReference type="EMBL" id="QRW36796.1"/>
    </source>
</evidence>
<dbReference type="CDD" id="cd02412">
    <property type="entry name" value="KH-II_30S_S3"/>
    <property type="match status" value="1"/>
</dbReference>
<evidence type="ECO:0000259" key="12">
    <source>
        <dbReference type="Pfam" id="PF00189"/>
    </source>
</evidence>
<evidence type="ECO:0000256" key="5">
    <source>
        <dbReference type="ARBA" id="ARBA00022640"/>
    </source>
</evidence>
<gene>
    <name evidence="9 13" type="primary">rps3</name>
</gene>
<reference evidence="13" key="2">
    <citation type="submission" date="2020-05" db="EMBL/GenBank/DDBJ databases">
        <authorList>
            <person name="Liu X.-D."/>
        </authorList>
    </citation>
    <scope>NUCLEOTIDE SEQUENCE</scope>
</reference>
<accession>A0A894K6G2</accession>
<evidence type="ECO:0000256" key="6">
    <source>
        <dbReference type="ARBA" id="ARBA00022980"/>
    </source>
</evidence>